<evidence type="ECO:0000313" key="1">
    <source>
        <dbReference type="EMBL" id="SLM47729.1"/>
    </source>
</evidence>
<accession>A0A1W1I4D0</accession>
<organism evidence="1 2">
    <name type="scientific">Nitrospira japonica</name>
    <dbReference type="NCBI Taxonomy" id="1325564"/>
    <lineage>
        <taxon>Bacteria</taxon>
        <taxon>Pseudomonadati</taxon>
        <taxon>Nitrospirota</taxon>
        <taxon>Nitrospiria</taxon>
        <taxon>Nitrospirales</taxon>
        <taxon>Nitrospiraceae</taxon>
        <taxon>Nitrospira</taxon>
    </lineage>
</organism>
<evidence type="ECO:0000313" key="2">
    <source>
        <dbReference type="Proteomes" id="UP000192042"/>
    </source>
</evidence>
<keyword evidence="2" id="KW-1185">Reference proteome</keyword>
<dbReference type="STRING" id="1325564.NSJP_1557"/>
<dbReference type="KEGG" id="nja:NSJP_1557"/>
<dbReference type="Proteomes" id="UP000192042">
    <property type="component" value="Chromosome I"/>
</dbReference>
<gene>
    <name evidence="1" type="ORF">NSJP_1557</name>
</gene>
<dbReference type="AlphaFoldDB" id="A0A1W1I4D0"/>
<dbReference type="EMBL" id="LT828648">
    <property type="protein sequence ID" value="SLM47729.1"/>
    <property type="molecule type" value="Genomic_DNA"/>
</dbReference>
<protein>
    <submittedName>
        <fullName evidence="1">Uncharacterized protein</fullName>
    </submittedName>
</protein>
<sequence length="58" mass="6127">MLHATCETHERDGGLSVLLVTTYEPSREKVAFQGNTASPGQVGQGELLGLSGSAKIRK</sequence>
<reference evidence="1 2" key="1">
    <citation type="submission" date="2017-03" db="EMBL/GenBank/DDBJ databases">
        <authorList>
            <person name="Afonso C.L."/>
            <person name="Miller P.J."/>
            <person name="Scott M.A."/>
            <person name="Spackman E."/>
            <person name="Goraichik I."/>
            <person name="Dimitrov K.M."/>
            <person name="Suarez D.L."/>
            <person name="Swayne D.E."/>
        </authorList>
    </citation>
    <scope>NUCLEOTIDE SEQUENCE [LARGE SCALE GENOMIC DNA]</scope>
    <source>
        <strain evidence="1">Genome sequencing of Nitrospira japonica strain NJ11</strain>
    </source>
</reference>
<proteinExistence type="predicted"/>
<name>A0A1W1I4D0_9BACT</name>